<dbReference type="PANTHER" id="PTHR30603">
    <property type="entry name" value="RNA POLYMERASE SIGMA FACTOR RPO"/>
    <property type="match status" value="1"/>
</dbReference>
<dbReference type="EMBL" id="PFET01000009">
    <property type="protein sequence ID" value="PJE75819.1"/>
    <property type="molecule type" value="Genomic_DNA"/>
</dbReference>
<reference evidence="3 4" key="1">
    <citation type="submission" date="2017-09" db="EMBL/GenBank/DDBJ databases">
        <title>Depth-based differentiation of microbial function through sediment-hosted aquifers and enrichment of novel symbionts in the deep terrestrial subsurface.</title>
        <authorList>
            <person name="Probst A.J."/>
            <person name="Ladd B."/>
            <person name="Jarett J.K."/>
            <person name="Geller-Mcgrath D.E."/>
            <person name="Sieber C.M."/>
            <person name="Emerson J.B."/>
            <person name="Anantharaman K."/>
            <person name="Thomas B.C."/>
            <person name="Malmstrom R."/>
            <person name="Stieglmeier M."/>
            <person name="Klingl A."/>
            <person name="Woyke T."/>
            <person name="Ryan C.M."/>
            <person name="Banfield J.F."/>
        </authorList>
    </citation>
    <scope>NUCLEOTIDE SEQUENCE [LARGE SCALE GENOMIC DNA]</scope>
    <source>
        <strain evidence="3">CG10_big_fil_rev_8_21_14_0_10_48_11</strain>
    </source>
</reference>
<comment type="caution">
    <text evidence="3">The sequence shown here is derived from an EMBL/GenBank/DDBJ whole genome shotgun (WGS) entry which is preliminary data.</text>
</comment>
<dbReference type="InterPro" id="IPR007630">
    <property type="entry name" value="RNA_pol_sigma70_r4"/>
</dbReference>
<dbReference type="InterPro" id="IPR000943">
    <property type="entry name" value="RNA_pol_sigma70"/>
</dbReference>
<keyword evidence="1" id="KW-0804">Transcription</keyword>
<name>A0A2M8LEF2_9BACT</name>
<organism evidence="3 4">
    <name type="scientific">Candidatus Uhrbacteria bacterium CG10_big_fil_rev_8_21_14_0_10_48_11</name>
    <dbReference type="NCBI Taxonomy" id="1975037"/>
    <lineage>
        <taxon>Bacteria</taxon>
        <taxon>Candidatus Uhriibacteriota</taxon>
    </lineage>
</organism>
<sequence length="404" mass="46361">MSEYSILDKLIAQRHAEEIRTFDPVAVVNHLLSTLADREADVVRRRFAIPEGGQTETLEEIGDQLSVTRERIRQIAKSSVDKLRALSAKNEELKLFIRTTEYLLRSYGGALEAVFFIDQLLDYSQGRIGDEKHEASTKACLHFLLDHLLDGFVEYREDDVCLRPIYVLTGVDTALLKGAVESFVEAIKTVGYPIERGDLLQRFRQQPFYLERRQQLVAEPVHIAREFIGSPGTNDPPTTEEENRVLTAYLSAAGELAQNIFGEWGMRSWQTIHPRRMNDKIYLILRHHGKPLHFNVITEKINSMHFDSKVAKAPSVHNELILDKRFVLVGRGLYALREWGYQPGTVVDVVRELLQKEGSMKREQIVRAVLERRMVKKQTIHLALLNSTMFTKDKEGNYHLVQQA</sequence>
<dbReference type="InterPro" id="IPR036388">
    <property type="entry name" value="WH-like_DNA-bd_sf"/>
</dbReference>
<evidence type="ECO:0000313" key="4">
    <source>
        <dbReference type="Proteomes" id="UP000231152"/>
    </source>
</evidence>
<dbReference type="Pfam" id="PF05066">
    <property type="entry name" value="HARE-HTH"/>
    <property type="match status" value="1"/>
</dbReference>
<dbReference type="GO" id="GO:0006352">
    <property type="term" value="P:DNA-templated transcription initiation"/>
    <property type="evidence" value="ECO:0007669"/>
    <property type="project" value="InterPro"/>
</dbReference>
<dbReference type="Gene3D" id="1.10.10.1250">
    <property type="entry name" value="RNA polymerase, subunit delta, N-terminal domain"/>
    <property type="match status" value="1"/>
</dbReference>
<dbReference type="Pfam" id="PF04545">
    <property type="entry name" value="Sigma70_r4"/>
    <property type="match status" value="1"/>
</dbReference>
<evidence type="ECO:0000256" key="1">
    <source>
        <dbReference type="ARBA" id="ARBA00023163"/>
    </source>
</evidence>
<dbReference type="SUPFAM" id="SSF88659">
    <property type="entry name" value="Sigma3 and sigma4 domains of RNA polymerase sigma factors"/>
    <property type="match status" value="1"/>
</dbReference>
<dbReference type="PRINTS" id="PR00046">
    <property type="entry name" value="SIGMA70FCT"/>
</dbReference>
<dbReference type="AlphaFoldDB" id="A0A2M8LEF2"/>
<accession>A0A2M8LEF2</accession>
<proteinExistence type="predicted"/>
<dbReference type="InterPro" id="IPR007759">
    <property type="entry name" value="Asxl_HARE-HTH"/>
</dbReference>
<evidence type="ECO:0000259" key="2">
    <source>
        <dbReference type="PROSITE" id="PS51913"/>
    </source>
</evidence>
<dbReference type="PROSITE" id="PS51913">
    <property type="entry name" value="HTH_HARE"/>
    <property type="match status" value="1"/>
</dbReference>
<dbReference type="InterPro" id="IPR050239">
    <property type="entry name" value="Sigma-70_RNA_pol_init_factors"/>
</dbReference>
<dbReference type="GO" id="GO:0003700">
    <property type="term" value="F:DNA-binding transcription factor activity"/>
    <property type="evidence" value="ECO:0007669"/>
    <property type="project" value="InterPro"/>
</dbReference>
<dbReference type="Proteomes" id="UP000231152">
    <property type="component" value="Unassembled WGS sequence"/>
</dbReference>
<dbReference type="Gene3D" id="1.10.10.10">
    <property type="entry name" value="Winged helix-like DNA-binding domain superfamily/Winged helix DNA-binding domain"/>
    <property type="match status" value="1"/>
</dbReference>
<dbReference type="InterPro" id="IPR038087">
    <property type="entry name" value="RNAP_delta_N_dom_sf"/>
</dbReference>
<evidence type="ECO:0000313" key="3">
    <source>
        <dbReference type="EMBL" id="PJE75819.1"/>
    </source>
</evidence>
<dbReference type="PANTHER" id="PTHR30603:SF47">
    <property type="entry name" value="RNA POLYMERASE SIGMA FACTOR SIGD, CHLOROPLASTIC"/>
    <property type="match status" value="1"/>
</dbReference>
<protein>
    <recommendedName>
        <fullName evidence="2">HTH HARE-type domain-containing protein</fullName>
    </recommendedName>
</protein>
<gene>
    <name evidence="3" type="ORF">COV04_02645</name>
</gene>
<feature type="domain" description="HTH HARE-type" evidence="2">
    <location>
        <begin position="275"/>
        <end position="339"/>
    </location>
</feature>
<dbReference type="InterPro" id="IPR013324">
    <property type="entry name" value="RNA_pol_sigma_r3/r4-like"/>
</dbReference>